<feature type="signal peptide" evidence="10">
    <location>
        <begin position="1"/>
        <end position="31"/>
    </location>
</feature>
<organism evidence="12 13">
    <name type="scientific">Longispora fulva</name>
    <dbReference type="NCBI Taxonomy" id="619741"/>
    <lineage>
        <taxon>Bacteria</taxon>
        <taxon>Bacillati</taxon>
        <taxon>Actinomycetota</taxon>
        <taxon>Actinomycetes</taxon>
        <taxon>Micromonosporales</taxon>
        <taxon>Micromonosporaceae</taxon>
        <taxon>Longispora</taxon>
    </lineage>
</organism>
<keyword evidence="13" id="KW-1185">Reference proteome</keyword>
<dbReference type="Pfam" id="PF05572">
    <property type="entry name" value="Peptidase_M43"/>
    <property type="match status" value="1"/>
</dbReference>
<evidence type="ECO:0000256" key="4">
    <source>
        <dbReference type="ARBA" id="ARBA00022729"/>
    </source>
</evidence>
<keyword evidence="4 10" id="KW-0732">Signal</keyword>
<evidence type="ECO:0000256" key="8">
    <source>
        <dbReference type="ARBA" id="ARBA00023157"/>
    </source>
</evidence>
<evidence type="ECO:0000256" key="3">
    <source>
        <dbReference type="ARBA" id="ARBA00022723"/>
    </source>
</evidence>
<feature type="compositionally biased region" description="Polar residues" evidence="9">
    <location>
        <begin position="31"/>
        <end position="62"/>
    </location>
</feature>
<keyword evidence="3" id="KW-0479">Metal-binding</keyword>
<dbReference type="PANTHER" id="PTHR47466:SF1">
    <property type="entry name" value="METALLOPROTEASE MEP1 (AFU_ORTHOLOGUE AFUA_1G07730)-RELATED"/>
    <property type="match status" value="1"/>
</dbReference>
<evidence type="ECO:0000313" key="12">
    <source>
        <dbReference type="EMBL" id="MBG6136803.1"/>
    </source>
</evidence>
<dbReference type="InterPro" id="IPR008754">
    <property type="entry name" value="Peptidase_M43"/>
</dbReference>
<dbReference type="GO" id="GO:0008237">
    <property type="term" value="F:metallopeptidase activity"/>
    <property type="evidence" value="ECO:0007669"/>
    <property type="project" value="UniProtKB-KW"/>
</dbReference>
<evidence type="ECO:0000256" key="6">
    <source>
        <dbReference type="ARBA" id="ARBA00022833"/>
    </source>
</evidence>
<dbReference type="AlphaFoldDB" id="A0A8J7GAI6"/>
<keyword evidence="5" id="KW-0378">Hydrolase</keyword>
<keyword evidence="2" id="KW-0645">Protease</keyword>
<comment type="similarity">
    <text evidence="1">Belongs to the peptidase M43B family.</text>
</comment>
<name>A0A8J7GAI6_9ACTN</name>
<dbReference type="EMBL" id="JADOUF010000001">
    <property type="protein sequence ID" value="MBG6136803.1"/>
    <property type="molecule type" value="Genomic_DNA"/>
</dbReference>
<dbReference type="RefSeq" id="WP_197003731.1">
    <property type="nucleotide sequence ID" value="NZ_BONS01000016.1"/>
</dbReference>
<dbReference type="Proteomes" id="UP000622552">
    <property type="component" value="Unassembled WGS sequence"/>
</dbReference>
<accession>A0A8J7GAI6</accession>
<keyword evidence="8" id="KW-1015">Disulfide bond</keyword>
<reference evidence="12" key="1">
    <citation type="submission" date="2020-11" db="EMBL/GenBank/DDBJ databases">
        <title>Sequencing the genomes of 1000 actinobacteria strains.</title>
        <authorList>
            <person name="Klenk H.-P."/>
        </authorList>
    </citation>
    <scope>NUCLEOTIDE SEQUENCE</scope>
    <source>
        <strain evidence="12">DSM 45356</strain>
    </source>
</reference>
<evidence type="ECO:0000256" key="7">
    <source>
        <dbReference type="ARBA" id="ARBA00023049"/>
    </source>
</evidence>
<dbReference type="SUPFAM" id="SSF55486">
    <property type="entry name" value="Metalloproteases ('zincins'), catalytic domain"/>
    <property type="match status" value="1"/>
</dbReference>
<evidence type="ECO:0000256" key="10">
    <source>
        <dbReference type="SAM" id="SignalP"/>
    </source>
</evidence>
<comment type="caution">
    <text evidence="12">The sequence shown here is derived from an EMBL/GenBank/DDBJ whole genome shotgun (WGS) entry which is preliminary data.</text>
</comment>
<dbReference type="InterPro" id="IPR024079">
    <property type="entry name" value="MetalloPept_cat_dom_sf"/>
</dbReference>
<feature type="chain" id="PRO_5035250033" description="Peptidase M43 pregnancy-associated plasma-A domain-containing protein" evidence="10">
    <location>
        <begin position="32"/>
        <end position="304"/>
    </location>
</feature>
<dbReference type="GO" id="GO:0046872">
    <property type="term" value="F:metal ion binding"/>
    <property type="evidence" value="ECO:0007669"/>
    <property type="project" value="UniProtKB-KW"/>
</dbReference>
<dbReference type="PANTHER" id="PTHR47466">
    <property type="match status" value="1"/>
</dbReference>
<evidence type="ECO:0000256" key="5">
    <source>
        <dbReference type="ARBA" id="ARBA00022801"/>
    </source>
</evidence>
<sequence length="304" mass="32043">MRLTHRAARLAAVTSTLVLALGVVSGSVAQARTPSANTACGPSSTLRQRAGTTSTERGQLTPAQAREHEARTAELLATRGVAAHAVAATVTVPTIVHVIMKDTTRAGGNMPDAMITDQITVMNQAFASHGFQFTLTKTTRTVNSRWYDMDKRSAESAAKKALHEGGMGTLNLYVTGLGTNLGYAYLPGTAPSLAYDGVVILNESIPGGTAVNYNEGDSATHETGHWLGLYHTFDGGCAAPGDYVDDTPAEASSASGCPAGRDTCTSTGVDPIHNFMDYSYDPCMYEFTPGQGARMRAQWAAYRA</sequence>
<evidence type="ECO:0000256" key="2">
    <source>
        <dbReference type="ARBA" id="ARBA00022670"/>
    </source>
</evidence>
<feature type="domain" description="Peptidase M43 pregnancy-associated plasma-A" evidence="11">
    <location>
        <begin position="174"/>
        <end position="297"/>
    </location>
</feature>
<dbReference type="CDD" id="cd04275">
    <property type="entry name" value="ZnMc_pappalysin_like"/>
    <property type="match status" value="1"/>
</dbReference>
<feature type="region of interest" description="Disordered" evidence="9">
    <location>
        <begin position="31"/>
        <end position="65"/>
    </location>
</feature>
<dbReference type="Gene3D" id="3.40.390.10">
    <property type="entry name" value="Collagenase (Catalytic Domain)"/>
    <property type="match status" value="1"/>
</dbReference>
<keyword evidence="7" id="KW-0482">Metalloprotease</keyword>
<protein>
    <recommendedName>
        <fullName evidence="11">Peptidase M43 pregnancy-associated plasma-A domain-containing protein</fullName>
    </recommendedName>
</protein>
<dbReference type="GO" id="GO:0006508">
    <property type="term" value="P:proteolysis"/>
    <property type="evidence" value="ECO:0007669"/>
    <property type="project" value="UniProtKB-KW"/>
</dbReference>
<evidence type="ECO:0000259" key="11">
    <source>
        <dbReference type="Pfam" id="PF05572"/>
    </source>
</evidence>
<evidence type="ECO:0000256" key="1">
    <source>
        <dbReference type="ARBA" id="ARBA00008721"/>
    </source>
</evidence>
<gene>
    <name evidence="12" type="ORF">IW245_002997</name>
</gene>
<evidence type="ECO:0000256" key="9">
    <source>
        <dbReference type="SAM" id="MobiDB-lite"/>
    </source>
</evidence>
<keyword evidence="6" id="KW-0862">Zinc</keyword>
<proteinExistence type="inferred from homology"/>
<evidence type="ECO:0000313" key="13">
    <source>
        <dbReference type="Proteomes" id="UP000622552"/>
    </source>
</evidence>